<accession>A0ABR1W0R3</accession>
<evidence type="ECO:0000256" key="1">
    <source>
        <dbReference type="SAM" id="MobiDB-lite"/>
    </source>
</evidence>
<evidence type="ECO:0000313" key="3">
    <source>
        <dbReference type="Proteomes" id="UP001446871"/>
    </source>
</evidence>
<organism evidence="2 3">
    <name type="scientific">Apiospora saccharicola</name>
    <dbReference type="NCBI Taxonomy" id="335842"/>
    <lineage>
        <taxon>Eukaryota</taxon>
        <taxon>Fungi</taxon>
        <taxon>Dikarya</taxon>
        <taxon>Ascomycota</taxon>
        <taxon>Pezizomycotina</taxon>
        <taxon>Sordariomycetes</taxon>
        <taxon>Xylariomycetidae</taxon>
        <taxon>Amphisphaeriales</taxon>
        <taxon>Apiosporaceae</taxon>
        <taxon>Apiospora</taxon>
    </lineage>
</organism>
<evidence type="ECO:0000313" key="2">
    <source>
        <dbReference type="EMBL" id="KAK8077070.1"/>
    </source>
</evidence>
<comment type="caution">
    <text evidence="2">The sequence shown here is derived from an EMBL/GenBank/DDBJ whole genome shotgun (WGS) entry which is preliminary data.</text>
</comment>
<reference evidence="2 3" key="1">
    <citation type="submission" date="2023-01" db="EMBL/GenBank/DDBJ databases">
        <title>Analysis of 21 Apiospora genomes using comparative genomics revels a genus with tremendous synthesis potential of carbohydrate active enzymes and secondary metabolites.</title>
        <authorList>
            <person name="Sorensen T."/>
        </authorList>
    </citation>
    <scope>NUCLEOTIDE SEQUENCE [LARGE SCALE GENOMIC DNA]</scope>
    <source>
        <strain evidence="2 3">CBS 83171</strain>
    </source>
</reference>
<feature type="region of interest" description="Disordered" evidence="1">
    <location>
        <begin position="1"/>
        <end position="70"/>
    </location>
</feature>
<proteinExistence type="predicted"/>
<dbReference type="EMBL" id="JAQQWM010000002">
    <property type="protein sequence ID" value="KAK8077070.1"/>
    <property type="molecule type" value="Genomic_DNA"/>
</dbReference>
<keyword evidence="3" id="KW-1185">Reference proteome</keyword>
<protein>
    <submittedName>
        <fullName evidence="2">Uncharacterized protein</fullName>
    </submittedName>
</protein>
<dbReference type="Proteomes" id="UP001446871">
    <property type="component" value="Unassembled WGS sequence"/>
</dbReference>
<name>A0ABR1W0R3_9PEZI</name>
<gene>
    <name evidence="2" type="ORF">PG996_003240</name>
</gene>
<sequence>MVGSSARSVYGGETPSKPSHFVTENTSSPPKRSISRKNVKSYIESKDGGGDPVTALTLRPSSSKSITDRQTKVQREMAASLALLNRSQ</sequence>